<dbReference type="InterPro" id="IPR036514">
    <property type="entry name" value="SGNH_hydro_sf"/>
</dbReference>
<comment type="caution">
    <text evidence="2">The sequence shown here is derived from an EMBL/GenBank/DDBJ whole genome shotgun (WGS) entry which is preliminary data.</text>
</comment>
<dbReference type="Proteomes" id="UP001257060">
    <property type="component" value="Unassembled WGS sequence"/>
</dbReference>
<name>A0ABU2GIZ4_9EURY</name>
<dbReference type="Gene3D" id="3.40.50.1110">
    <property type="entry name" value="SGNH hydrolase"/>
    <property type="match status" value="1"/>
</dbReference>
<evidence type="ECO:0000313" key="2">
    <source>
        <dbReference type="EMBL" id="MDS0300807.1"/>
    </source>
</evidence>
<protein>
    <submittedName>
        <fullName evidence="2">GDSL-type esterase/lipase family protein</fullName>
    </submittedName>
</protein>
<accession>A0ABU2GIZ4</accession>
<dbReference type="PROSITE" id="PS51318">
    <property type="entry name" value="TAT"/>
    <property type="match status" value="1"/>
</dbReference>
<proteinExistence type="predicted"/>
<sequence length="179" mass="18893">MADDSVGDDCSRRISRRKMLTVAGTLGGAAPNLGCSGSAYCEPAMAEHIAARDDWDVATLSLSVNMANTGGFPVEEFEARAEPFVNTVAAAHPDKPVACVTLFPYFDDVTESGDGEHAEAYRETLRTVVAKSPHQNLSVVEGPDLLPLTGLSADLLHPGDEGMRAIGEGLSRHLRAVTA</sequence>
<dbReference type="InterPro" id="IPR006311">
    <property type="entry name" value="TAT_signal"/>
</dbReference>
<dbReference type="RefSeq" id="WP_310925723.1">
    <property type="nucleotide sequence ID" value="NZ_JAMQOP010000004.1"/>
</dbReference>
<dbReference type="Pfam" id="PF13472">
    <property type="entry name" value="Lipase_GDSL_2"/>
    <property type="match status" value="1"/>
</dbReference>
<gene>
    <name evidence="2" type="ORF">NDI76_18830</name>
</gene>
<keyword evidence="3" id="KW-1185">Reference proteome</keyword>
<evidence type="ECO:0000313" key="3">
    <source>
        <dbReference type="Proteomes" id="UP001257060"/>
    </source>
</evidence>
<dbReference type="InterPro" id="IPR013830">
    <property type="entry name" value="SGNH_hydro"/>
</dbReference>
<evidence type="ECO:0000259" key="1">
    <source>
        <dbReference type="Pfam" id="PF13472"/>
    </source>
</evidence>
<reference evidence="2 3" key="1">
    <citation type="submission" date="2022-06" db="EMBL/GenBank/DDBJ databases">
        <title>Halogeometricum sp. a new haloarchaeum isolate from saline soil.</title>
        <authorList>
            <person name="Strakova D."/>
            <person name="Galisteo C."/>
            <person name="Sanchez-Porro C."/>
            <person name="Ventosa A."/>
        </authorList>
    </citation>
    <scope>NUCLEOTIDE SEQUENCE [LARGE SCALE GENOMIC DNA]</scope>
    <source>
        <strain evidence="2 3">S1BR25-6</strain>
    </source>
</reference>
<organism evidence="2 3">
    <name type="scientific">Halogeometricum salsisoli</name>
    <dbReference type="NCBI Taxonomy" id="2950536"/>
    <lineage>
        <taxon>Archaea</taxon>
        <taxon>Methanobacteriati</taxon>
        <taxon>Methanobacteriota</taxon>
        <taxon>Stenosarchaea group</taxon>
        <taxon>Halobacteria</taxon>
        <taxon>Halobacteriales</taxon>
        <taxon>Haloferacaceae</taxon>
        <taxon>Halogeometricum</taxon>
    </lineage>
</organism>
<dbReference type="SUPFAM" id="SSF52266">
    <property type="entry name" value="SGNH hydrolase"/>
    <property type="match status" value="1"/>
</dbReference>
<feature type="domain" description="SGNH hydrolase-type esterase" evidence="1">
    <location>
        <begin position="22"/>
        <end position="165"/>
    </location>
</feature>
<dbReference type="EMBL" id="JAMQOP010000004">
    <property type="protein sequence ID" value="MDS0300807.1"/>
    <property type="molecule type" value="Genomic_DNA"/>
</dbReference>